<reference evidence="2" key="1">
    <citation type="submission" date="2018-05" db="EMBL/GenBank/DDBJ databases">
        <authorList>
            <person name="Lanie J.A."/>
            <person name="Ng W.-L."/>
            <person name="Kazmierczak K.M."/>
            <person name="Andrzejewski T.M."/>
            <person name="Davidsen T.M."/>
            <person name="Wayne K.J."/>
            <person name="Tettelin H."/>
            <person name="Glass J.I."/>
            <person name="Rusch D."/>
            <person name="Podicherti R."/>
            <person name="Tsui H.-C.T."/>
            <person name="Winkler M.E."/>
        </authorList>
    </citation>
    <scope>NUCLEOTIDE SEQUENCE</scope>
</reference>
<proteinExistence type="predicted"/>
<protein>
    <recommendedName>
        <fullName evidence="3">Bacterial Pleckstrin homology domain-containing protein</fullName>
    </recommendedName>
</protein>
<sequence>MIDTGKIFFETQQFRQKWIWTLLLIVLFALFLPIFSGMISILLCVIFIFIGFCFIWLFYSIKLITEVKEDSIHIKFSPFTTRIIPFSEIIKYEIRKYRPIIEYGGWGIRFNKSGKAYTVSGNIGIQIQMSTGKGILIGTQQPNEFLQAMKLYDI</sequence>
<organism evidence="2">
    <name type="scientific">marine metagenome</name>
    <dbReference type="NCBI Taxonomy" id="408172"/>
    <lineage>
        <taxon>unclassified sequences</taxon>
        <taxon>metagenomes</taxon>
        <taxon>ecological metagenomes</taxon>
    </lineage>
</organism>
<dbReference type="Pfam" id="PF19638">
    <property type="entry name" value="DUF6141"/>
    <property type="match status" value="1"/>
</dbReference>
<feature type="transmembrane region" description="Helical" evidence="1">
    <location>
        <begin position="40"/>
        <end position="59"/>
    </location>
</feature>
<feature type="transmembrane region" description="Helical" evidence="1">
    <location>
        <begin position="18"/>
        <end position="34"/>
    </location>
</feature>
<evidence type="ECO:0008006" key="3">
    <source>
        <dbReference type="Google" id="ProtNLM"/>
    </source>
</evidence>
<dbReference type="EMBL" id="UINC01033171">
    <property type="protein sequence ID" value="SVB22023.1"/>
    <property type="molecule type" value="Genomic_DNA"/>
</dbReference>
<keyword evidence="1" id="KW-1133">Transmembrane helix</keyword>
<gene>
    <name evidence="2" type="ORF">METZ01_LOCUS174877</name>
</gene>
<name>A0A382C9T2_9ZZZZ</name>
<keyword evidence="1" id="KW-0472">Membrane</keyword>
<dbReference type="InterPro" id="IPR046139">
    <property type="entry name" value="DUF6141"/>
</dbReference>
<evidence type="ECO:0000256" key="1">
    <source>
        <dbReference type="SAM" id="Phobius"/>
    </source>
</evidence>
<keyword evidence="1" id="KW-0812">Transmembrane</keyword>
<evidence type="ECO:0000313" key="2">
    <source>
        <dbReference type="EMBL" id="SVB22023.1"/>
    </source>
</evidence>
<dbReference type="AlphaFoldDB" id="A0A382C9T2"/>
<accession>A0A382C9T2</accession>